<gene>
    <name evidence="2" type="ORF">QBC42DRAFT_260640</name>
</gene>
<sequence length="75" mass="9315">MHLGVVRIPSLQFFFFSSCIFLFYFFPILACHFNFYYTLYTIIRSIKLCHLYFAFIIFFLSFFFFFFPLFFFVVI</sequence>
<proteinExistence type="predicted"/>
<keyword evidence="3" id="KW-1185">Reference proteome</keyword>
<keyword evidence="1" id="KW-1133">Transmembrane helix</keyword>
<dbReference type="EMBL" id="MU864937">
    <property type="protein sequence ID" value="KAK4465660.1"/>
    <property type="molecule type" value="Genomic_DNA"/>
</dbReference>
<comment type="caution">
    <text evidence="2">The sequence shown here is derived from an EMBL/GenBank/DDBJ whole genome shotgun (WGS) entry which is preliminary data.</text>
</comment>
<evidence type="ECO:0000313" key="2">
    <source>
        <dbReference type="EMBL" id="KAK4465660.1"/>
    </source>
</evidence>
<reference evidence="2" key="1">
    <citation type="journal article" date="2023" name="Mol. Phylogenet. Evol.">
        <title>Genome-scale phylogeny and comparative genomics of the fungal order Sordariales.</title>
        <authorList>
            <person name="Hensen N."/>
            <person name="Bonometti L."/>
            <person name="Westerberg I."/>
            <person name="Brannstrom I.O."/>
            <person name="Guillou S."/>
            <person name="Cros-Aarteil S."/>
            <person name="Calhoun S."/>
            <person name="Haridas S."/>
            <person name="Kuo A."/>
            <person name="Mondo S."/>
            <person name="Pangilinan J."/>
            <person name="Riley R."/>
            <person name="LaButti K."/>
            <person name="Andreopoulos B."/>
            <person name="Lipzen A."/>
            <person name="Chen C."/>
            <person name="Yan M."/>
            <person name="Daum C."/>
            <person name="Ng V."/>
            <person name="Clum A."/>
            <person name="Steindorff A."/>
            <person name="Ohm R.A."/>
            <person name="Martin F."/>
            <person name="Silar P."/>
            <person name="Natvig D.O."/>
            <person name="Lalanne C."/>
            <person name="Gautier V."/>
            <person name="Ament-Velasquez S.L."/>
            <person name="Kruys A."/>
            <person name="Hutchinson M.I."/>
            <person name="Powell A.J."/>
            <person name="Barry K."/>
            <person name="Miller A.N."/>
            <person name="Grigoriev I.V."/>
            <person name="Debuchy R."/>
            <person name="Gladieux P."/>
            <person name="Hiltunen Thoren M."/>
            <person name="Johannesson H."/>
        </authorList>
    </citation>
    <scope>NUCLEOTIDE SEQUENCE</scope>
    <source>
        <strain evidence="2">PSN324</strain>
    </source>
</reference>
<protein>
    <submittedName>
        <fullName evidence="2">Uncharacterized protein</fullName>
    </submittedName>
</protein>
<dbReference type="PROSITE" id="PS51257">
    <property type="entry name" value="PROKAR_LIPOPROTEIN"/>
    <property type="match status" value="1"/>
</dbReference>
<organism evidence="2 3">
    <name type="scientific">Cladorrhinum samala</name>
    <dbReference type="NCBI Taxonomy" id="585594"/>
    <lineage>
        <taxon>Eukaryota</taxon>
        <taxon>Fungi</taxon>
        <taxon>Dikarya</taxon>
        <taxon>Ascomycota</taxon>
        <taxon>Pezizomycotina</taxon>
        <taxon>Sordariomycetes</taxon>
        <taxon>Sordariomycetidae</taxon>
        <taxon>Sordariales</taxon>
        <taxon>Podosporaceae</taxon>
        <taxon>Cladorrhinum</taxon>
    </lineage>
</organism>
<keyword evidence="1" id="KW-0812">Transmembrane</keyword>
<dbReference type="AlphaFoldDB" id="A0AAV9I059"/>
<dbReference type="Proteomes" id="UP001321749">
    <property type="component" value="Unassembled WGS sequence"/>
</dbReference>
<feature type="transmembrane region" description="Helical" evidence="1">
    <location>
        <begin position="51"/>
        <end position="74"/>
    </location>
</feature>
<accession>A0AAV9I059</accession>
<keyword evidence="1" id="KW-0472">Membrane</keyword>
<name>A0AAV9I059_9PEZI</name>
<feature type="transmembrane region" description="Helical" evidence="1">
    <location>
        <begin position="12"/>
        <end position="39"/>
    </location>
</feature>
<reference evidence="2" key="2">
    <citation type="submission" date="2023-06" db="EMBL/GenBank/DDBJ databases">
        <authorList>
            <consortium name="Lawrence Berkeley National Laboratory"/>
            <person name="Mondo S.J."/>
            <person name="Hensen N."/>
            <person name="Bonometti L."/>
            <person name="Westerberg I."/>
            <person name="Brannstrom I.O."/>
            <person name="Guillou S."/>
            <person name="Cros-Aarteil S."/>
            <person name="Calhoun S."/>
            <person name="Haridas S."/>
            <person name="Kuo A."/>
            <person name="Pangilinan J."/>
            <person name="Riley R."/>
            <person name="Labutti K."/>
            <person name="Andreopoulos B."/>
            <person name="Lipzen A."/>
            <person name="Chen C."/>
            <person name="Yanf M."/>
            <person name="Daum C."/>
            <person name="Ng V."/>
            <person name="Clum A."/>
            <person name="Steindorff A."/>
            <person name="Ohm R."/>
            <person name="Martin F."/>
            <person name="Silar P."/>
            <person name="Natvig D."/>
            <person name="Lalanne C."/>
            <person name="Gautier V."/>
            <person name="Ament-Velasquez S.L."/>
            <person name="Kruys A."/>
            <person name="Hutchinson M.I."/>
            <person name="Powell A.J."/>
            <person name="Barry K."/>
            <person name="Miller A.N."/>
            <person name="Grigoriev I.V."/>
            <person name="Debuchy R."/>
            <person name="Gladieux P."/>
            <person name="Thoren M.H."/>
            <person name="Johannesson H."/>
        </authorList>
    </citation>
    <scope>NUCLEOTIDE SEQUENCE</scope>
    <source>
        <strain evidence="2">PSN324</strain>
    </source>
</reference>
<evidence type="ECO:0000313" key="3">
    <source>
        <dbReference type="Proteomes" id="UP001321749"/>
    </source>
</evidence>
<evidence type="ECO:0000256" key="1">
    <source>
        <dbReference type="SAM" id="Phobius"/>
    </source>
</evidence>